<dbReference type="Proteomes" id="UP001178288">
    <property type="component" value="Chromosome"/>
</dbReference>
<keyword evidence="1" id="KW-0175">Coiled coil</keyword>
<feature type="coiled-coil region" evidence="1">
    <location>
        <begin position="40"/>
        <end position="85"/>
    </location>
</feature>
<dbReference type="KEGG" id="nnv:QNH39_15490"/>
<keyword evidence="3" id="KW-1185">Reference proteome</keyword>
<protein>
    <submittedName>
        <fullName evidence="2">Uncharacterized protein</fullName>
    </submittedName>
</protein>
<dbReference type="RefSeq" id="WP_235845609.1">
    <property type="nucleotide sequence ID" value="NZ_CP126114.1"/>
</dbReference>
<sequence>MNNKLDHLEGTLKEHSEILKEYRGILDSHSETFKEHGRILSALRTEQEFLKAEISEMKLQNAKDFGEMKEKLKDHEDSIEILKEETWNNKKSILRVQKTMGLS</sequence>
<name>A0AA95MHZ7_9BACI</name>
<evidence type="ECO:0000256" key="1">
    <source>
        <dbReference type="SAM" id="Coils"/>
    </source>
</evidence>
<evidence type="ECO:0000313" key="2">
    <source>
        <dbReference type="EMBL" id="WHY84079.1"/>
    </source>
</evidence>
<organism evidence="2 3">
    <name type="scientific">Neobacillus novalis</name>
    <dbReference type="NCBI Taxonomy" id="220687"/>
    <lineage>
        <taxon>Bacteria</taxon>
        <taxon>Bacillati</taxon>
        <taxon>Bacillota</taxon>
        <taxon>Bacilli</taxon>
        <taxon>Bacillales</taxon>
        <taxon>Bacillaceae</taxon>
        <taxon>Neobacillus</taxon>
    </lineage>
</organism>
<gene>
    <name evidence="2" type="ORF">QNH39_15490</name>
</gene>
<dbReference type="AlphaFoldDB" id="A0AA95MHZ7"/>
<dbReference type="EMBL" id="CP126114">
    <property type="protein sequence ID" value="WHY84079.1"/>
    <property type="molecule type" value="Genomic_DNA"/>
</dbReference>
<evidence type="ECO:0000313" key="3">
    <source>
        <dbReference type="Proteomes" id="UP001178288"/>
    </source>
</evidence>
<reference evidence="2" key="1">
    <citation type="submission" date="2023-05" db="EMBL/GenBank/DDBJ databases">
        <title>Comparative genomics of Bacillaceae isolates and their secondary metabolite potential.</title>
        <authorList>
            <person name="Song L."/>
            <person name="Nielsen L.J."/>
            <person name="Mohite O."/>
            <person name="Xu X."/>
            <person name="Weber T."/>
            <person name="Kovacs A.T."/>
        </authorList>
    </citation>
    <scope>NUCLEOTIDE SEQUENCE</scope>
    <source>
        <strain evidence="2">XLM17</strain>
    </source>
</reference>
<accession>A0AA95MHZ7</accession>
<proteinExistence type="predicted"/>